<dbReference type="InterPro" id="IPR010280">
    <property type="entry name" value="U5_MeTrfase_fam"/>
</dbReference>
<dbReference type="Pfam" id="PF05958">
    <property type="entry name" value="tRNA_U5-meth_tr"/>
    <property type="match status" value="1"/>
</dbReference>
<evidence type="ECO:0000256" key="1">
    <source>
        <dbReference type="ARBA" id="ARBA00022603"/>
    </source>
</evidence>
<feature type="active site" evidence="5">
    <location>
        <position position="402"/>
    </location>
</feature>
<proteinExistence type="inferred from homology"/>
<evidence type="ECO:0000256" key="5">
    <source>
        <dbReference type="PROSITE-ProRule" id="PRU10015"/>
    </source>
</evidence>
<feature type="binding site" evidence="4">
    <location>
        <position position="327"/>
    </location>
    <ligand>
        <name>S-adenosyl-L-methionine</name>
        <dbReference type="ChEBI" id="CHEBI:59789"/>
    </ligand>
</feature>
<dbReference type="GO" id="GO:0008168">
    <property type="term" value="F:methyltransferase activity"/>
    <property type="evidence" value="ECO:0007669"/>
    <property type="project" value="UniProtKB-KW"/>
</dbReference>
<feature type="binding site" evidence="4">
    <location>
        <position position="375"/>
    </location>
    <ligand>
        <name>S-adenosyl-L-methionine</name>
        <dbReference type="ChEBI" id="CHEBI:59789"/>
    </ligand>
</feature>
<dbReference type="Gene3D" id="3.40.50.150">
    <property type="entry name" value="Vaccinia Virus protein VP39"/>
    <property type="match status" value="1"/>
</dbReference>
<organism evidence="7 8">
    <name type="scientific">Gemelliphila palaticanis</name>
    <dbReference type="NCBI Taxonomy" id="81950"/>
    <lineage>
        <taxon>Bacteria</taxon>
        <taxon>Bacillati</taxon>
        <taxon>Bacillota</taxon>
        <taxon>Bacilli</taxon>
        <taxon>Bacillales</taxon>
        <taxon>Gemellaceae</taxon>
        <taxon>Gemelliphila</taxon>
    </lineage>
</organism>
<protein>
    <submittedName>
        <fullName evidence="7">23S rRNA (Uracil(1939)-C(5))-methyltransferase RlmD</fullName>
        <ecNumber evidence="7">2.1.1.190</ecNumber>
    </submittedName>
</protein>
<keyword evidence="8" id="KW-1185">Reference proteome</keyword>
<dbReference type="PROSITE" id="PS01230">
    <property type="entry name" value="TRMA_1"/>
    <property type="match status" value="1"/>
</dbReference>
<keyword evidence="3 4" id="KW-0949">S-adenosyl-L-methionine</keyword>
<dbReference type="Proteomes" id="UP000531840">
    <property type="component" value="Unassembled WGS sequence"/>
</dbReference>
<dbReference type="CDD" id="cd02440">
    <property type="entry name" value="AdoMet_MTases"/>
    <property type="match status" value="1"/>
</dbReference>
<dbReference type="Gene3D" id="2.40.50.1070">
    <property type="match status" value="1"/>
</dbReference>
<accession>A0ABX2SXE9</accession>
<dbReference type="PROSITE" id="PS51687">
    <property type="entry name" value="SAM_MT_RNA_M5U"/>
    <property type="match status" value="1"/>
</dbReference>
<evidence type="ECO:0000313" key="8">
    <source>
        <dbReference type="Proteomes" id="UP000531840"/>
    </source>
</evidence>
<evidence type="ECO:0000259" key="6">
    <source>
        <dbReference type="PROSITE" id="PS50926"/>
    </source>
</evidence>
<dbReference type="GO" id="GO:0032259">
    <property type="term" value="P:methylation"/>
    <property type="evidence" value="ECO:0007669"/>
    <property type="project" value="UniProtKB-KW"/>
</dbReference>
<dbReference type="EMBL" id="JACBYF010000001">
    <property type="protein sequence ID" value="NYS46608.1"/>
    <property type="molecule type" value="Genomic_DNA"/>
</dbReference>
<evidence type="ECO:0000256" key="4">
    <source>
        <dbReference type="PROSITE-ProRule" id="PRU01024"/>
    </source>
</evidence>
<dbReference type="InterPro" id="IPR002792">
    <property type="entry name" value="TRAM_dom"/>
</dbReference>
<dbReference type="InterPro" id="IPR012340">
    <property type="entry name" value="NA-bd_OB-fold"/>
</dbReference>
<dbReference type="SUPFAM" id="SSF50249">
    <property type="entry name" value="Nucleic acid-binding proteins"/>
    <property type="match status" value="1"/>
</dbReference>
<sequence>MKKNYEFSGEILDYTHDGLGVIKLDGFPFFVEDVVVGEVVKVKITKIGKNLGYAKLIEIIKKSPNRVDVEEKTSGANLLHISYAEQLRFKKEKVKNIMNKTVGKDEITVLNTIGMDNPKHYRNKSVLPVQKTNGEVKMGYYKPRTHDVINSNNCSIQYDEHNFLTRKIRKIIEELNLSIYDEKSHKGAIRHIMIRTNSTKSEIMIGIISKEKFAKINEFVREIVSLDSRIKSVVLNINSKKTNVIFGEETELLYGQDFITDVMDGIKFNISLRSFYQVNPIQTKVLYGKAIELAGLGAEDTIIDAYCGIGTISLFAAKKVKKVYGIEIVDQAILNAKENAKINSINNVEFLLGKSEDVIKNLISKGETIDAVIVDPPRKGCEASFLEDIAKMNIPKIVYVSCNPATLARDIALLKTLGYKAKEVQPVDMFPGTYHVECVALLVKA</sequence>
<comment type="caution">
    <text evidence="7">The sequence shown here is derived from an EMBL/GenBank/DDBJ whole genome shotgun (WGS) entry which is preliminary data.</text>
</comment>
<keyword evidence="2 4" id="KW-0808">Transferase</keyword>
<dbReference type="PANTHER" id="PTHR11061:SF30">
    <property type="entry name" value="TRNA (URACIL(54)-C(5))-METHYLTRANSFERASE"/>
    <property type="match status" value="1"/>
</dbReference>
<name>A0ABX2SXE9_9BACL</name>
<dbReference type="PANTHER" id="PTHR11061">
    <property type="entry name" value="RNA M5U METHYLTRANSFERASE"/>
    <property type="match status" value="1"/>
</dbReference>
<feature type="binding site" evidence="4">
    <location>
        <position position="306"/>
    </location>
    <ligand>
        <name>S-adenosyl-L-methionine</name>
        <dbReference type="ChEBI" id="CHEBI:59789"/>
    </ligand>
</feature>
<dbReference type="RefSeq" id="WP_179939626.1">
    <property type="nucleotide sequence ID" value="NZ_JACBYF010000001.1"/>
</dbReference>
<dbReference type="PROSITE" id="PS50926">
    <property type="entry name" value="TRAM"/>
    <property type="match status" value="1"/>
</dbReference>
<feature type="active site" description="Nucleophile" evidence="4">
    <location>
        <position position="402"/>
    </location>
</feature>
<evidence type="ECO:0000256" key="2">
    <source>
        <dbReference type="ARBA" id="ARBA00022679"/>
    </source>
</evidence>
<dbReference type="NCBIfam" id="TIGR00479">
    <property type="entry name" value="rumA"/>
    <property type="match status" value="1"/>
</dbReference>
<keyword evidence="1 4" id="KW-0489">Methyltransferase</keyword>
<dbReference type="SUPFAM" id="SSF53335">
    <property type="entry name" value="S-adenosyl-L-methionine-dependent methyltransferases"/>
    <property type="match status" value="1"/>
</dbReference>
<dbReference type="InterPro" id="IPR029063">
    <property type="entry name" value="SAM-dependent_MTases_sf"/>
</dbReference>
<gene>
    <name evidence="7" type="primary">rlmD</name>
    <name evidence="7" type="ORF">HZY85_00150</name>
</gene>
<evidence type="ECO:0000313" key="7">
    <source>
        <dbReference type="EMBL" id="NYS46608.1"/>
    </source>
</evidence>
<feature type="binding site" evidence="4">
    <location>
        <position position="277"/>
    </location>
    <ligand>
        <name>S-adenosyl-L-methionine</name>
        <dbReference type="ChEBI" id="CHEBI:59789"/>
    </ligand>
</feature>
<dbReference type="InterPro" id="IPR030390">
    <property type="entry name" value="MeTrfase_TrmA_AS"/>
</dbReference>
<dbReference type="EC" id="2.1.1.190" evidence="7"/>
<dbReference type="Gene3D" id="2.40.50.140">
    <property type="entry name" value="Nucleic acid-binding proteins"/>
    <property type="match status" value="1"/>
</dbReference>
<evidence type="ECO:0000256" key="3">
    <source>
        <dbReference type="ARBA" id="ARBA00022691"/>
    </source>
</evidence>
<feature type="domain" description="TRAM" evidence="6">
    <location>
        <begin position="1"/>
        <end position="58"/>
    </location>
</feature>
<comment type="similarity">
    <text evidence="4">Belongs to the class I-like SAM-binding methyltransferase superfamily. RNA M5U methyltransferase family.</text>
</comment>
<reference evidence="7 8" key="1">
    <citation type="submission" date="2020-07" db="EMBL/GenBank/DDBJ databases">
        <title>MOT database genomes.</title>
        <authorList>
            <person name="Joseph S."/>
            <person name="Aduse-Opoku J."/>
            <person name="Hashim A."/>
            <person name="Wade W."/>
            <person name="Curtis M."/>
        </authorList>
    </citation>
    <scope>NUCLEOTIDE SEQUENCE [LARGE SCALE GENOMIC DNA]</scope>
    <source>
        <strain evidence="7 8">CIP 106318</strain>
    </source>
</reference>